<feature type="compositionally biased region" description="Basic residues" evidence="1">
    <location>
        <begin position="437"/>
        <end position="446"/>
    </location>
</feature>
<feature type="compositionally biased region" description="Basic and acidic residues" evidence="1">
    <location>
        <begin position="597"/>
        <end position="621"/>
    </location>
</feature>
<gene>
    <name evidence="2" type="ORF">Cvel_18532</name>
</gene>
<dbReference type="SUPFAM" id="SSF52540">
    <property type="entry name" value="P-loop containing nucleoside triphosphate hydrolases"/>
    <property type="match status" value="1"/>
</dbReference>
<feature type="region of interest" description="Disordered" evidence="1">
    <location>
        <begin position="761"/>
        <end position="782"/>
    </location>
</feature>
<feature type="region of interest" description="Disordered" evidence="1">
    <location>
        <begin position="410"/>
        <end position="446"/>
    </location>
</feature>
<protein>
    <submittedName>
        <fullName evidence="2">Uncharacterized protein</fullName>
    </submittedName>
</protein>
<proteinExistence type="predicted"/>
<accession>A0A0G4FSE9</accession>
<feature type="region of interest" description="Disordered" evidence="1">
    <location>
        <begin position="79"/>
        <end position="232"/>
    </location>
</feature>
<feature type="compositionally biased region" description="Basic and acidic residues" evidence="1">
    <location>
        <begin position="493"/>
        <end position="505"/>
    </location>
</feature>
<dbReference type="Gene3D" id="3.40.50.300">
    <property type="entry name" value="P-loop containing nucleotide triphosphate hydrolases"/>
    <property type="match status" value="2"/>
</dbReference>
<dbReference type="InterPro" id="IPR027417">
    <property type="entry name" value="P-loop_NTPase"/>
</dbReference>
<reference evidence="2" key="1">
    <citation type="submission" date="2014-11" db="EMBL/GenBank/DDBJ databases">
        <authorList>
            <person name="Otto D Thomas"/>
            <person name="Naeem Raeece"/>
        </authorList>
    </citation>
    <scope>NUCLEOTIDE SEQUENCE</scope>
</reference>
<dbReference type="GO" id="GO:0006270">
    <property type="term" value="P:DNA replication initiation"/>
    <property type="evidence" value="ECO:0007669"/>
    <property type="project" value="TreeGrafter"/>
</dbReference>
<dbReference type="GO" id="GO:0005634">
    <property type="term" value="C:nucleus"/>
    <property type="evidence" value="ECO:0007669"/>
    <property type="project" value="TreeGrafter"/>
</dbReference>
<organism evidence="2">
    <name type="scientific">Chromera velia CCMP2878</name>
    <dbReference type="NCBI Taxonomy" id="1169474"/>
    <lineage>
        <taxon>Eukaryota</taxon>
        <taxon>Sar</taxon>
        <taxon>Alveolata</taxon>
        <taxon>Colpodellida</taxon>
        <taxon>Chromeraceae</taxon>
        <taxon>Chromera</taxon>
    </lineage>
</organism>
<feature type="compositionally biased region" description="Basic and acidic residues" evidence="1">
    <location>
        <begin position="685"/>
        <end position="700"/>
    </location>
</feature>
<feature type="compositionally biased region" description="Basic and acidic residues" evidence="1">
    <location>
        <begin position="410"/>
        <end position="423"/>
    </location>
</feature>
<feature type="compositionally biased region" description="Basic and acidic residues" evidence="1">
    <location>
        <begin position="79"/>
        <end position="89"/>
    </location>
</feature>
<evidence type="ECO:0000256" key="1">
    <source>
        <dbReference type="SAM" id="MobiDB-lite"/>
    </source>
</evidence>
<dbReference type="EMBL" id="CDMZ01000597">
    <property type="protein sequence ID" value="CEM17615.1"/>
    <property type="molecule type" value="Genomic_DNA"/>
</dbReference>
<dbReference type="GO" id="GO:0033314">
    <property type="term" value="P:mitotic DNA replication checkpoint signaling"/>
    <property type="evidence" value="ECO:0007669"/>
    <property type="project" value="TreeGrafter"/>
</dbReference>
<dbReference type="PANTHER" id="PTHR10763">
    <property type="entry name" value="CELL DIVISION CONTROL PROTEIN 6-RELATED"/>
    <property type="match status" value="1"/>
</dbReference>
<feature type="compositionally biased region" description="Basic and acidic residues" evidence="1">
    <location>
        <begin position="212"/>
        <end position="224"/>
    </location>
</feature>
<dbReference type="VEuPathDB" id="CryptoDB:Cvel_18532"/>
<feature type="region of interest" description="Disordered" evidence="1">
    <location>
        <begin position="484"/>
        <end position="514"/>
    </location>
</feature>
<dbReference type="GO" id="GO:0003688">
    <property type="term" value="F:DNA replication origin binding"/>
    <property type="evidence" value="ECO:0007669"/>
    <property type="project" value="TreeGrafter"/>
</dbReference>
<dbReference type="Gene3D" id="1.10.8.60">
    <property type="match status" value="1"/>
</dbReference>
<feature type="compositionally biased region" description="Low complexity" evidence="1">
    <location>
        <begin position="560"/>
        <end position="581"/>
    </location>
</feature>
<sequence length="917" mass="98320">MFQEERRQLLCLSASLRATASPTSVPVGRQEELKRLEAFLEKCRSEGQGSALYVCGQPGTGKTCCVQYCAQKMISRWCDPDRAGRKGDDDQAVAGGGKQNKEAEGGPPTQQTQNEKRPRKSPRLQSPPGVPQQQQHTQQPTQTKSISSSSVSQNNSNPKAKVSFKAPRLAAAAARAAAGEEENEQMSGEGGELKKTTKKETDRDGDGQSGRESSREEKRKRELAKVPANRSSSAQGYAYVNAMESGAAGRDPCLAILEAVASLLSLTPAQSRKLLSSLKKEGGGQPVSLGDGKRIGRFTAAFSVLQEVQAEQRRGRKEMEEEEEGALLKLLVVDEIDVLVERREGVSTNKGKRGGEKGSSSFYLDASGFLTGLFDLSTGEHSKLVLIGIANSSDLFSNLRTSVVGCLREEAEGERDRSSREGKEEDLEEEKGEETSRKRKRIPRQRRQLETETLIFPPYTAATLKEICTKRILTAAECHSISTSTLHSPAQGRRKEEWQEGKEGQKSGSSSPSLLHTLFADGALELTARKEASRKGDCREMLSLCEQAVRARLGSLSSASLAEGQRQPGSSSPPSSAPSKSGRGREIVDPVKGSPPGDKHAEGEKERERRSGKETGPEDRMSIPSLPFGSATTTTVPPSARPSQCPVSVSSPLSSAASPLSSFPSEVSFSPSQNNKRGGGMLMKESLEKEKGREESEREAKRPKKQNSSPAAAAAGVEMGDVLGVFRERCQSDWALLKGRISALPQQQKFAVWALCKSLDGPSPQAGGKGKEGEEERDDTKTKGEMGVTALHQRYTTECSKRQLPHVSGISAFRDLLTCLEQSGLIDIRESQGQKGKRQGGFLSSCSSSSSSSAATGSLCAPFANGGMVRKRGAGSLSLSLPLSLALAQRGGGALVAPAFPADLVRKVLQELSSLLS</sequence>
<feature type="compositionally biased region" description="Low complexity" evidence="1">
    <location>
        <begin position="166"/>
        <end position="177"/>
    </location>
</feature>
<dbReference type="InterPro" id="IPR050311">
    <property type="entry name" value="ORC1/CDC6"/>
</dbReference>
<feature type="compositionally biased region" description="Low complexity" evidence="1">
    <location>
        <begin position="642"/>
        <end position="672"/>
    </location>
</feature>
<feature type="compositionally biased region" description="Low complexity" evidence="1">
    <location>
        <begin position="131"/>
        <end position="157"/>
    </location>
</feature>
<feature type="region of interest" description="Disordered" evidence="1">
    <location>
        <begin position="560"/>
        <end position="715"/>
    </location>
</feature>
<feature type="compositionally biased region" description="Basic and acidic residues" evidence="1">
    <location>
        <begin position="769"/>
        <end position="782"/>
    </location>
</feature>
<name>A0A0G4FSE9_9ALVE</name>
<feature type="compositionally biased region" description="Basic and acidic residues" evidence="1">
    <location>
        <begin position="191"/>
        <end position="206"/>
    </location>
</feature>
<evidence type="ECO:0000313" key="2">
    <source>
        <dbReference type="EMBL" id="CEM17615.1"/>
    </source>
</evidence>
<dbReference type="PANTHER" id="PTHR10763:SF26">
    <property type="entry name" value="CELL DIVISION CONTROL PROTEIN 6 HOMOLOG"/>
    <property type="match status" value="1"/>
</dbReference>
<dbReference type="AlphaFoldDB" id="A0A0G4FSE9"/>